<proteinExistence type="predicted"/>
<dbReference type="AlphaFoldDB" id="A0AA42I488"/>
<gene>
    <name evidence="1" type="ORF">N7644_00730</name>
</gene>
<evidence type="ECO:0000313" key="1">
    <source>
        <dbReference type="EMBL" id="MDH0562204.1"/>
    </source>
</evidence>
<accession>A0AA42I488</accession>
<protein>
    <submittedName>
        <fullName evidence="1">Uncharacterized protein</fullName>
    </submittedName>
</protein>
<dbReference type="EMBL" id="JAOEEO010000001">
    <property type="protein sequence ID" value="MDH0562204.1"/>
    <property type="molecule type" value="Genomic_DNA"/>
</dbReference>
<organism evidence="1 2">
    <name type="scientific">Acinetobacter courvalinii</name>
    <dbReference type="NCBI Taxonomy" id="280147"/>
    <lineage>
        <taxon>Bacteria</taxon>
        <taxon>Pseudomonadati</taxon>
        <taxon>Pseudomonadota</taxon>
        <taxon>Gammaproteobacteria</taxon>
        <taxon>Moraxellales</taxon>
        <taxon>Moraxellaceae</taxon>
        <taxon>Acinetobacter</taxon>
    </lineage>
</organism>
<dbReference type="RefSeq" id="WP_279694089.1">
    <property type="nucleotide sequence ID" value="NZ_JAOEEO010000001.1"/>
</dbReference>
<dbReference type="Proteomes" id="UP001159329">
    <property type="component" value="Unassembled WGS sequence"/>
</dbReference>
<evidence type="ECO:0000313" key="2">
    <source>
        <dbReference type="Proteomes" id="UP001159329"/>
    </source>
</evidence>
<dbReference type="InterPro" id="IPR056912">
    <property type="entry name" value="Phage_JBD30_tail_term-like"/>
</dbReference>
<name>A0AA42I488_9GAMM</name>
<comment type="caution">
    <text evidence="1">The sequence shown here is derived from an EMBL/GenBank/DDBJ whole genome shotgun (WGS) entry which is preliminary data.</text>
</comment>
<reference evidence="1" key="1">
    <citation type="submission" date="2022-09" db="EMBL/GenBank/DDBJ databases">
        <title>Intensive care unit water sources are persistently colonized with multi-drug resistant bacteria and are the site of extensive horizontal gene transfer of antibiotic resistance genes.</title>
        <authorList>
            <person name="Diorio-Toth L."/>
        </authorList>
    </citation>
    <scope>NUCLEOTIDE SEQUENCE</scope>
    <source>
        <strain evidence="1">GD04005</strain>
    </source>
</reference>
<dbReference type="Pfam" id="PF23840">
    <property type="entry name" value="Phage_tail_terminator"/>
    <property type="match status" value="1"/>
</dbReference>
<sequence>MPDNYFGLETIIKERLQGIDSIQAIYTPFSVDDMMECTAVAPSISVIYVDDRVGDSAGNGSASVVYQQWLVVLCVEEAGSQLEDTTLIRNAASPMIIEILKRMQGFNPQVGGFKQFKRANAGVQHMSAAGKLWLPYLFECQLINSF</sequence>